<dbReference type="PROSITE" id="PS51186">
    <property type="entry name" value="GNAT"/>
    <property type="match status" value="1"/>
</dbReference>
<dbReference type="EMBL" id="JACBYQ010000001">
    <property type="protein sequence ID" value="NYE95026.1"/>
    <property type="molecule type" value="Genomic_DNA"/>
</dbReference>
<dbReference type="SUPFAM" id="SSF55729">
    <property type="entry name" value="Acyl-CoA N-acyltransferases (Nat)"/>
    <property type="match status" value="1"/>
</dbReference>
<dbReference type="GO" id="GO:0016747">
    <property type="term" value="F:acyltransferase activity, transferring groups other than amino-acyl groups"/>
    <property type="evidence" value="ECO:0007669"/>
    <property type="project" value="InterPro"/>
</dbReference>
<keyword evidence="5" id="KW-1185">Reference proteome</keyword>
<sequence>MLIAVEKPGRSDVRELLKQHLEDMHAISPAESVHALDLEALAGPEVTFWTAREGGTLLGCGALKELPGLVDEIGSDGEIKSMRTSAAARRRGVAVALLGELIAEARRRGYRRLYLETGSQEFFAPARQLYRRHGFEVTEPFGSYRLDPNSVFMMLLLNEVAPDQPSVG</sequence>
<evidence type="ECO:0000256" key="1">
    <source>
        <dbReference type="ARBA" id="ARBA00022679"/>
    </source>
</evidence>
<protein>
    <submittedName>
        <fullName evidence="4">Putative acetyltransferase</fullName>
        <ecNumber evidence="4">2.3.1.-</ecNumber>
    </submittedName>
</protein>
<dbReference type="AlphaFoldDB" id="A0A7Y9LSZ5"/>
<dbReference type="CDD" id="cd04301">
    <property type="entry name" value="NAT_SF"/>
    <property type="match status" value="1"/>
</dbReference>
<organism evidence="4 5">
    <name type="scientific">Psychromicrobium silvestre</name>
    <dbReference type="NCBI Taxonomy" id="1645614"/>
    <lineage>
        <taxon>Bacteria</taxon>
        <taxon>Bacillati</taxon>
        <taxon>Actinomycetota</taxon>
        <taxon>Actinomycetes</taxon>
        <taxon>Micrococcales</taxon>
        <taxon>Micrococcaceae</taxon>
        <taxon>Psychromicrobium</taxon>
    </lineage>
</organism>
<gene>
    <name evidence="4" type="ORF">FHU41_001247</name>
</gene>
<dbReference type="PANTHER" id="PTHR43877">
    <property type="entry name" value="AMINOALKYLPHOSPHONATE N-ACETYLTRANSFERASE-RELATED-RELATED"/>
    <property type="match status" value="1"/>
</dbReference>
<evidence type="ECO:0000313" key="5">
    <source>
        <dbReference type="Proteomes" id="UP000521748"/>
    </source>
</evidence>
<dbReference type="Gene3D" id="3.40.630.30">
    <property type="match status" value="1"/>
</dbReference>
<evidence type="ECO:0000256" key="2">
    <source>
        <dbReference type="ARBA" id="ARBA00023315"/>
    </source>
</evidence>
<dbReference type="PANTHER" id="PTHR43877:SF5">
    <property type="entry name" value="BLL8307 PROTEIN"/>
    <property type="match status" value="1"/>
</dbReference>
<dbReference type="InterPro" id="IPR000182">
    <property type="entry name" value="GNAT_dom"/>
</dbReference>
<dbReference type="InterPro" id="IPR016181">
    <property type="entry name" value="Acyl_CoA_acyltransferase"/>
</dbReference>
<dbReference type="Proteomes" id="UP000521748">
    <property type="component" value="Unassembled WGS sequence"/>
</dbReference>
<name>A0A7Y9LSZ5_9MICC</name>
<comment type="caution">
    <text evidence="4">The sequence shown here is derived from an EMBL/GenBank/DDBJ whole genome shotgun (WGS) entry which is preliminary data.</text>
</comment>
<keyword evidence="2 4" id="KW-0012">Acyltransferase</keyword>
<reference evidence="4 5" key="1">
    <citation type="submission" date="2020-07" db="EMBL/GenBank/DDBJ databases">
        <title>Sequencing the genomes of 1000 actinobacteria strains.</title>
        <authorList>
            <person name="Klenk H.-P."/>
        </authorList>
    </citation>
    <scope>NUCLEOTIDE SEQUENCE [LARGE SCALE GENOMIC DNA]</scope>
    <source>
        <strain evidence="4 5">DSM 102047</strain>
    </source>
</reference>
<dbReference type="EC" id="2.3.1.-" evidence="4"/>
<evidence type="ECO:0000313" key="4">
    <source>
        <dbReference type="EMBL" id="NYE95026.1"/>
    </source>
</evidence>
<dbReference type="InterPro" id="IPR050832">
    <property type="entry name" value="Bact_Acetyltransf"/>
</dbReference>
<keyword evidence="1 4" id="KW-0808">Transferase</keyword>
<accession>A0A7Y9LSZ5</accession>
<feature type="domain" description="N-acetyltransferase" evidence="3">
    <location>
        <begin position="11"/>
        <end position="158"/>
    </location>
</feature>
<dbReference type="Pfam" id="PF00583">
    <property type="entry name" value="Acetyltransf_1"/>
    <property type="match status" value="1"/>
</dbReference>
<proteinExistence type="predicted"/>
<evidence type="ECO:0000259" key="3">
    <source>
        <dbReference type="PROSITE" id="PS51186"/>
    </source>
</evidence>